<comment type="catalytic activity">
    <reaction evidence="1">
        <text>ATP + protein L-histidine = ADP + protein N-phospho-L-histidine.</text>
        <dbReference type="EC" id="2.7.13.3"/>
    </reaction>
</comment>
<dbReference type="PANTHER" id="PTHR44936:SF9">
    <property type="entry name" value="SENSOR PROTEIN CREC"/>
    <property type="match status" value="1"/>
</dbReference>
<name>A0ABW7YYB1_9ACTN</name>
<evidence type="ECO:0000256" key="10">
    <source>
        <dbReference type="ARBA" id="ARBA00022989"/>
    </source>
</evidence>
<dbReference type="CDD" id="cd06225">
    <property type="entry name" value="HAMP"/>
    <property type="match status" value="1"/>
</dbReference>
<dbReference type="SMART" id="SM00387">
    <property type="entry name" value="HATPase_c"/>
    <property type="match status" value="1"/>
</dbReference>
<keyword evidence="4" id="KW-0597">Phosphoprotein</keyword>
<accession>A0ABW7YYB1</accession>
<comment type="caution">
    <text evidence="15">The sequence shown here is derived from an EMBL/GenBank/DDBJ whole genome shotgun (WGS) entry which is preliminary data.</text>
</comment>
<feature type="compositionally biased region" description="Pro residues" evidence="12">
    <location>
        <begin position="888"/>
        <end position="898"/>
    </location>
</feature>
<feature type="region of interest" description="Disordered" evidence="12">
    <location>
        <begin position="945"/>
        <end position="1061"/>
    </location>
</feature>
<evidence type="ECO:0000256" key="2">
    <source>
        <dbReference type="ARBA" id="ARBA00004370"/>
    </source>
</evidence>
<feature type="domain" description="HAMP" evidence="14">
    <location>
        <begin position="355"/>
        <end position="424"/>
    </location>
</feature>
<evidence type="ECO:0000256" key="6">
    <source>
        <dbReference type="ARBA" id="ARBA00022692"/>
    </source>
</evidence>
<dbReference type="SMART" id="SM00304">
    <property type="entry name" value="HAMP"/>
    <property type="match status" value="1"/>
</dbReference>
<evidence type="ECO:0000256" key="1">
    <source>
        <dbReference type="ARBA" id="ARBA00000085"/>
    </source>
</evidence>
<keyword evidence="5" id="KW-0808">Transferase</keyword>
<feature type="region of interest" description="Disordered" evidence="12">
    <location>
        <begin position="703"/>
        <end position="782"/>
    </location>
</feature>
<evidence type="ECO:0000256" key="3">
    <source>
        <dbReference type="ARBA" id="ARBA00012438"/>
    </source>
</evidence>
<keyword evidence="8" id="KW-0418">Kinase</keyword>
<evidence type="ECO:0000259" key="14">
    <source>
        <dbReference type="PROSITE" id="PS50885"/>
    </source>
</evidence>
<dbReference type="RefSeq" id="WP_397085101.1">
    <property type="nucleotide sequence ID" value="NZ_JBITGY010000007.1"/>
</dbReference>
<sequence>MTTGNHDSGHAARRDRGKRSLPKFSLRNWRVRWRLTALILVPTVAGVVLGGARVVTSVESVTVYERAETAAEQSGRIRDLLQMIGLERDTATWMYIAGAAGKELKGNLTARQREVDDLLKAVQDDLATMAGYGPRVEHAVMMVRTSSNVAKIRADKTPTAYRGLTDALLGLHDELSLLTQDAATIGYQRGLSALARAKEEISQQRYQLLVGYYRYRSVDAQEAQRFIASHSRQLDAQALFGAEAGVDLGMKLRNALSSSDYYNSELTKARAIVLAGNKEAGAVFSNHLIEDPNVWFEQNSKVIDALGGIEVLAAERLAKRVAELRNGEIGTAVIAGVAILVLLVLVLLLTVVIARSMVSPLRRLRTEALDIAGFRLPDVVRKLRITGDTAAGEVRPIDIEGQDEIGEVAKAFDEVHRQAVRLAGEEAELRSNISAMFVNLSRRTQTLVERQISLIDGLEKGEQDGTRLADLFKLDHLATRMRRNSENLLVLAGHEPTRRRSQPAKLVDVVRAALSEVEDYERVQVKVHRSTSVLGSAANDLVHLVAELVENAIQFSPKNSQVGVSSSIIEGGGALLSVSDAGISMTEDELGEANRRLAEPPVVDVSVSRRMGLFVVGRLALRHGIRVQLRKGEGAGLIAMVLLPPTLIPDGSQPQPAAQRPAFGGGTVPAQPAFGAAAQTFNSFGASSYESQELTAQRGRLTGFTADTDGGAFRQDSGTFPSYPSNPSFPSAPAAPADPLPRRQPAQQHPSFPSIEQPAYPSVEQSAYPGVEQSAYPGVEQPAYPSVEQSAYPGVEQSAYPSLEQGAYPSLEQSAYPSLEQRPAYPGVEQGAFPGAEQSAYPSLDARPATEQPPASGAFPAHNGTGAFPAASTGSFQTAQPQSNGGYPTPPAARPPVGQPYTTGESRGREQWRDDVPSVDVSPMEPEQEEFLPIFAAVESAWFRKPAADEQPEAAQLPRRDEGAPPQDVPSGEETWRTPADAGWRAAAAASDPSLGGLTSAGLPKRTPKANLVPGTAGQPAQPLSPMPPVSADRVRSRMASFQQGVRRGRAEVVREQEEQE</sequence>
<keyword evidence="9" id="KW-0067">ATP-binding</keyword>
<feature type="compositionally biased region" description="Basic and acidic residues" evidence="12">
    <location>
        <begin position="906"/>
        <end position="916"/>
    </location>
</feature>
<feature type="compositionally biased region" description="Polar residues" evidence="12">
    <location>
        <begin position="872"/>
        <end position="886"/>
    </location>
</feature>
<dbReference type="SUPFAM" id="SSF55874">
    <property type="entry name" value="ATPase domain of HSP90 chaperone/DNA topoisomerase II/histidine kinase"/>
    <property type="match status" value="1"/>
</dbReference>
<comment type="subcellular location">
    <subcellularLocation>
        <location evidence="2">Membrane</location>
    </subcellularLocation>
</comment>
<proteinExistence type="predicted"/>
<feature type="compositionally biased region" description="Basic and acidic residues" evidence="12">
    <location>
        <begin position="1049"/>
        <end position="1061"/>
    </location>
</feature>
<evidence type="ECO:0000256" key="13">
    <source>
        <dbReference type="SAM" id="Phobius"/>
    </source>
</evidence>
<dbReference type="Pfam" id="PF02518">
    <property type="entry name" value="HATPase_c"/>
    <property type="match status" value="1"/>
</dbReference>
<dbReference type="Gene3D" id="3.30.565.10">
    <property type="entry name" value="Histidine kinase-like ATPase, C-terminal domain"/>
    <property type="match status" value="1"/>
</dbReference>
<feature type="compositionally biased region" description="Low complexity" evidence="12">
    <location>
        <begin position="980"/>
        <end position="990"/>
    </location>
</feature>
<feature type="compositionally biased region" description="Low complexity" evidence="12">
    <location>
        <begin position="721"/>
        <end position="737"/>
    </location>
</feature>
<dbReference type="InterPro" id="IPR003660">
    <property type="entry name" value="HAMP_dom"/>
</dbReference>
<evidence type="ECO:0000256" key="12">
    <source>
        <dbReference type="SAM" id="MobiDB-lite"/>
    </source>
</evidence>
<dbReference type="InterPro" id="IPR036890">
    <property type="entry name" value="HATPase_C_sf"/>
</dbReference>
<feature type="transmembrane region" description="Helical" evidence="13">
    <location>
        <begin position="329"/>
        <end position="354"/>
    </location>
</feature>
<evidence type="ECO:0000256" key="5">
    <source>
        <dbReference type="ARBA" id="ARBA00022679"/>
    </source>
</evidence>
<dbReference type="PROSITE" id="PS50885">
    <property type="entry name" value="HAMP"/>
    <property type="match status" value="1"/>
</dbReference>
<keyword evidence="6 13" id="KW-0812">Transmembrane</keyword>
<dbReference type="InterPro" id="IPR013587">
    <property type="entry name" value="Nitrate/nitrite_sensing"/>
</dbReference>
<dbReference type="EMBL" id="JBITGY010000007">
    <property type="protein sequence ID" value="MFI6500901.1"/>
    <property type="molecule type" value="Genomic_DNA"/>
</dbReference>
<dbReference type="PANTHER" id="PTHR44936">
    <property type="entry name" value="SENSOR PROTEIN CREC"/>
    <property type="match status" value="1"/>
</dbReference>
<keyword evidence="10 13" id="KW-1133">Transmembrane helix</keyword>
<evidence type="ECO:0000256" key="11">
    <source>
        <dbReference type="ARBA" id="ARBA00023012"/>
    </source>
</evidence>
<evidence type="ECO:0000313" key="15">
    <source>
        <dbReference type="EMBL" id="MFI6500901.1"/>
    </source>
</evidence>
<dbReference type="Gene3D" id="6.10.340.10">
    <property type="match status" value="1"/>
</dbReference>
<evidence type="ECO:0000256" key="8">
    <source>
        <dbReference type="ARBA" id="ARBA00022777"/>
    </source>
</evidence>
<evidence type="ECO:0000256" key="9">
    <source>
        <dbReference type="ARBA" id="ARBA00022840"/>
    </source>
</evidence>
<dbReference type="Pfam" id="PF08376">
    <property type="entry name" value="NIT"/>
    <property type="match status" value="1"/>
</dbReference>
<feature type="transmembrane region" description="Helical" evidence="13">
    <location>
        <begin position="33"/>
        <end position="52"/>
    </location>
</feature>
<dbReference type="EC" id="2.7.13.3" evidence="3"/>
<dbReference type="InterPro" id="IPR050980">
    <property type="entry name" value="2C_sensor_his_kinase"/>
</dbReference>
<gene>
    <name evidence="15" type="ORF">ACIBG2_26235</name>
</gene>
<evidence type="ECO:0000256" key="7">
    <source>
        <dbReference type="ARBA" id="ARBA00022741"/>
    </source>
</evidence>
<keyword evidence="16" id="KW-1185">Reference proteome</keyword>
<keyword evidence="13" id="KW-0472">Membrane</keyword>
<reference evidence="15 16" key="1">
    <citation type="submission" date="2024-10" db="EMBL/GenBank/DDBJ databases">
        <title>The Natural Products Discovery Center: Release of the First 8490 Sequenced Strains for Exploring Actinobacteria Biosynthetic Diversity.</title>
        <authorList>
            <person name="Kalkreuter E."/>
            <person name="Kautsar S.A."/>
            <person name="Yang D."/>
            <person name="Bader C.D."/>
            <person name="Teijaro C.N."/>
            <person name="Fluegel L."/>
            <person name="Davis C.M."/>
            <person name="Simpson J.R."/>
            <person name="Lauterbach L."/>
            <person name="Steele A.D."/>
            <person name="Gui C."/>
            <person name="Meng S."/>
            <person name="Li G."/>
            <person name="Viehrig K."/>
            <person name="Ye F."/>
            <person name="Su P."/>
            <person name="Kiefer A.F."/>
            <person name="Nichols A."/>
            <person name="Cepeda A.J."/>
            <person name="Yan W."/>
            <person name="Fan B."/>
            <person name="Jiang Y."/>
            <person name="Adhikari A."/>
            <person name="Zheng C.-J."/>
            <person name="Schuster L."/>
            <person name="Cowan T.M."/>
            <person name="Smanski M.J."/>
            <person name="Chevrette M.G."/>
            <person name="De Carvalho L.P.S."/>
            <person name="Shen B."/>
        </authorList>
    </citation>
    <scope>NUCLEOTIDE SEQUENCE [LARGE SCALE GENOMIC DNA]</scope>
    <source>
        <strain evidence="15 16">NPDC050545</strain>
    </source>
</reference>
<dbReference type="Proteomes" id="UP001612741">
    <property type="component" value="Unassembled WGS sequence"/>
</dbReference>
<evidence type="ECO:0000313" key="16">
    <source>
        <dbReference type="Proteomes" id="UP001612741"/>
    </source>
</evidence>
<dbReference type="InterPro" id="IPR003594">
    <property type="entry name" value="HATPase_dom"/>
</dbReference>
<organism evidence="15 16">
    <name type="scientific">Nonomuraea typhae</name>
    <dbReference type="NCBI Taxonomy" id="2603600"/>
    <lineage>
        <taxon>Bacteria</taxon>
        <taxon>Bacillati</taxon>
        <taxon>Actinomycetota</taxon>
        <taxon>Actinomycetes</taxon>
        <taxon>Streptosporangiales</taxon>
        <taxon>Streptosporangiaceae</taxon>
        <taxon>Nonomuraea</taxon>
    </lineage>
</organism>
<keyword evidence="7" id="KW-0547">Nucleotide-binding</keyword>
<protein>
    <recommendedName>
        <fullName evidence="3">histidine kinase</fullName>
        <ecNumber evidence="3">2.7.13.3</ecNumber>
    </recommendedName>
</protein>
<keyword evidence="11" id="KW-0902">Two-component regulatory system</keyword>
<evidence type="ECO:0000256" key="4">
    <source>
        <dbReference type="ARBA" id="ARBA00022553"/>
    </source>
</evidence>
<feature type="region of interest" description="Disordered" evidence="12">
    <location>
        <begin position="803"/>
        <end position="927"/>
    </location>
</feature>